<sequence>MHLSYLLHLFAGLCLLASSLALADIQTHSRGTQAEVRVEHVRQTVLDILSYTRWPVEPPTMRLCVLGPTEYADNLFHISQQANGRRVTVSRYNVGDPLVPDHCDVLYLGDIGEAERLILFARLRVMPCSALANRRALQ</sequence>
<evidence type="ECO:0008006" key="4">
    <source>
        <dbReference type="Google" id="ProtNLM"/>
    </source>
</evidence>
<dbReference type="RefSeq" id="WP_005910402.1">
    <property type="nucleotide sequence ID" value="NZ_AQGQ01000237.1"/>
</dbReference>
<gene>
    <name evidence="2" type="ORF">G113_20002</name>
</gene>
<protein>
    <recommendedName>
        <fullName evidence="4">DUF4154 domain-containing protein</fullName>
    </recommendedName>
</protein>
<proteinExistence type="predicted"/>
<name>R1F038_9GAMM</name>
<keyword evidence="3" id="KW-1185">Reference proteome</keyword>
<evidence type="ECO:0000313" key="3">
    <source>
        <dbReference type="Proteomes" id="UP000013526"/>
    </source>
</evidence>
<feature type="non-terminal residue" evidence="2">
    <location>
        <position position="138"/>
    </location>
</feature>
<evidence type="ECO:0000256" key="1">
    <source>
        <dbReference type="SAM" id="SignalP"/>
    </source>
</evidence>
<dbReference type="InterPro" id="IPR025293">
    <property type="entry name" value="YfiR/HmsC-like"/>
</dbReference>
<comment type="caution">
    <text evidence="2">The sequence shown here is derived from an EMBL/GenBank/DDBJ whole genome shotgun (WGS) entry which is preliminary data.</text>
</comment>
<accession>R1F038</accession>
<evidence type="ECO:0000313" key="2">
    <source>
        <dbReference type="EMBL" id="EOD53378.1"/>
    </source>
</evidence>
<dbReference type="Proteomes" id="UP000013526">
    <property type="component" value="Unassembled WGS sequence"/>
</dbReference>
<dbReference type="Pfam" id="PF13689">
    <property type="entry name" value="DUF4154"/>
    <property type="match status" value="1"/>
</dbReference>
<reference evidence="2 3" key="1">
    <citation type="journal article" date="2013" name="Genome Announc.">
        <title>Draft Genome Sequence of Aeromonas molluscorum Strain 848TT, Isolated from Bivalve Molluscs.</title>
        <authorList>
            <person name="Spataro N."/>
            <person name="Farfan M."/>
            <person name="Albarral V."/>
            <person name="Sanglas A."/>
            <person name="Loren J.G."/>
            <person name="Fuste M.C."/>
            <person name="Bosch E."/>
        </authorList>
    </citation>
    <scope>NUCLEOTIDE SEQUENCE [LARGE SCALE GENOMIC DNA]</scope>
    <source>
        <strain evidence="2 3">848</strain>
    </source>
</reference>
<dbReference type="EMBL" id="AQGQ01000237">
    <property type="protein sequence ID" value="EOD53378.1"/>
    <property type="molecule type" value="Genomic_DNA"/>
</dbReference>
<dbReference type="AlphaFoldDB" id="R1F038"/>
<organism evidence="2 3">
    <name type="scientific">Aeromonas molluscorum 848</name>
    <dbReference type="NCBI Taxonomy" id="1268236"/>
    <lineage>
        <taxon>Bacteria</taxon>
        <taxon>Pseudomonadati</taxon>
        <taxon>Pseudomonadota</taxon>
        <taxon>Gammaproteobacteria</taxon>
        <taxon>Aeromonadales</taxon>
        <taxon>Aeromonadaceae</taxon>
        <taxon>Aeromonas</taxon>
    </lineage>
</organism>
<keyword evidence="1" id="KW-0732">Signal</keyword>
<feature type="chain" id="PRO_5004350001" description="DUF4154 domain-containing protein" evidence="1">
    <location>
        <begin position="24"/>
        <end position="138"/>
    </location>
</feature>
<feature type="signal peptide" evidence="1">
    <location>
        <begin position="1"/>
        <end position="23"/>
    </location>
</feature>